<dbReference type="Pfam" id="PF00110">
    <property type="entry name" value="wnt"/>
    <property type="match status" value="1"/>
</dbReference>
<dbReference type="GO" id="GO:0005109">
    <property type="term" value="F:frizzled binding"/>
    <property type="evidence" value="ECO:0007669"/>
    <property type="project" value="TreeGrafter"/>
</dbReference>
<proteinExistence type="inferred from homology"/>
<dbReference type="Gene3D" id="3.30.2460.20">
    <property type="match status" value="1"/>
</dbReference>
<keyword evidence="8" id="KW-0325">Glycoprotein</keyword>
<comment type="function">
    <text evidence="10">Ligand for members of the frizzled family of seven transmembrane receptors.</text>
</comment>
<dbReference type="PANTHER" id="PTHR12027">
    <property type="entry name" value="WNT RELATED"/>
    <property type="match status" value="1"/>
</dbReference>
<keyword evidence="5" id="KW-0272">Extracellular matrix</keyword>
<gene>
    <name evidence="11" type="ORF">CALMAC_LOCUS19362</name>
</gene>
<keyword evidence="6 10" id="KW-0879">Wnt signaling pathway</keyword>
<dbReference type="GO" id="GO:0060070">
    <property type="term" value="P:canonical Wnt signaling pathway"/>
    <property type="evidence" value="ECO:0007669"/>
    <property type="project" value="TreeGrafter"/>
</dbReference>
<dbReference type="Proteomes" id="UP000410492">
    <property type="component" value="Unassembled WGS sequence"/>
</dbReference>
<keyword evidence="7" id="KW-1015">Disulfide bond</keyword>
<keyword evidence="4" id="KW-0964">Secreted</keyword>
<keyword evidence="12" id="KW-1185">Reference proteome</keyword>
<evidence type="ECO:0000256" key="3">
    <source>
        <dbReference type="ARBA" id="ARBA00022473"/>
    </source>
</evidence>
<dbReference type="InterPro" id="IPR043158">
    <property type="entry name" value="Wnt_C"/>
</dbReference>
<evidence type="ECO:0000256" key="9">
    <source>
        <dbReference type="ARBA" id="ARBA00023288"/>
    </source>
</evidence>
<keyword evidence="9" id="KW-0449">Lipoprotein</keyword>
<dbReference type="GO" id="GO:0005125">
    <property type="term" value="F:cytokine activity"/>
    <property type="evidence" value="ECO:0007669"/>
    <property type="project" value="TreeGrafter"/>
</dbReference>
<dbReference type="GO" id="GO:0030182">
    <property type="term" value="P:neuron differentiation"/>
    <property type="evidence" value="ECO:0007669"/>
    <property type="project" value="TreeGrafter"/>
</dbReference>
<organism evidence="11 12">
    <name type="scientific">Callosobruchus maculatus</name>
    <name type="common">Southern cowpea weevil</name>
    <name type="synonym">Pulse bruchid</name>
    <dbReference type="NCBI Taxonomy" id="64391"/>
    <lineage>
        <taxon>Eukaryota</taxon>
        <taxon>Metazoa</taxon>
        <taxon>Ecdysozoa</taxon>
        <taxon>Arthropoda</taxon>
        <taxon>Hexapoda</taxon>
        <taxon>Insecta</taxon>
        <taxon>Pterygota</taxon>
        <taxon>Neoptera</taxon>
        <taxon>Endopterygota</taxon>
        <taxon>Coleoptera</taxon>
        <taxon>Polyphaga</taxon>
        <taxon>Cucujiformia</taxon>
        <taxon>Chrysomeloidea</taxon>
        <taxon>Chrysomelidae</taxon>
        <taxon>Bruchinae</taxon>
        <taxon>Bruchini</taxon>
        <taxon>Callosobruchus</taxon>
    </lineage>
</organism>
<evidence type="ECO:0000313" key="11">
    <source>
        <dbReference type="EMBL" id="VEN62199.1"/>
    </source>
</evidence>
<name>A0A653DS79_CALMS</name>
<evidence type="ECO:0000256" key="7">
    <source>
        <dbReference type="ARBA" id="ARBA00023157"/>
    </source>
</evidence>
<evidence type="ECO:0000313" key="12">
    <source>
        <dbReference type="Proteomes" id="UP000410492"/>
    </source>
</evidence>
<evidence type="ECO:0000256" key="8">
    <source>
        <dbReference type="ARBA" id="ARBA00023180"/>
    </source>
</evidence>
<evidence type="ECO:0000256" key="1">
    <source>
        <dbReference type="ARBA" id="ARBA00004498"/>
    </source>
</evidence>
<dbReference type="SMART" id="SM00097">
    <property type="entry name" value="WNT1"/>
    <property type="match status" value="1"/>
</dbReference>
<comment type="subcellular location">
    <subcellularLocation>
        <location evidence="1 10">Secreted</location>
        <location evidence="1 10">Extracellular space</location>
        <location evidence="1 10">Extracellular matrix</location>
    </subcellularLocation>
</comment>
<dbReference type="GO" id="GO:0060560">
    <property type="term" value="P:developmental growth involved in morphogenesis"/>
    <property type="evidence" value="ECO:0007669"/>
    <property type="project" value="UniProtKB-ARBA"/>
</dbReference>
<reference evidence="11 12" key="1">
    <citation type="submission" date="2019-01" db="EMBL/GenBank/DDBJ databases">
        <authorList>
            <person name="Sayadi A."/>
        </authorList>
    </citation>
    <scope>NUCLEOTIDE SEQUENCE [LARGE SCALE GENOMIC DNA]</scope>
</reference>
<evidence type="ECO:0000256" key="5">
    <source>
        <dbReference type="ARBA" id="ARBA00022530"/>
    </source>
</evidence>
<accession>A0A653DS79</accession>
<dbReference type="GO" id="GO:0000902">
    <property type="term" value="P:cell morphogenesis"/>
    <property type="evidence" value="ECO:0007669"/>
    <property type="project" value="UniProtKB-ARBA"/>
</dbReference>
<keyword evidence="3 10" id="KW-0217">Developmental protein</keyword>
<comment type="similarity">
    <text evidence="2 10">Belongs to the Wnt family.</text>
</comment>
<dbReference type="GO" id="GO:0005615">
    <property type="term" value="C:extracellular space"/>
    <property type="evidence" value="ECO:0007669"/>
    <property type="project" value="TreeGrafter"/>
</dbReference>
<dbReference type="OrthoDB" id="5945655at2759"/>
<dbReference type="GO" id="GO:0045165">
    <property type="term" value="P:cell fate commitment"/>
    <property type="evidence" value="ECO:0007669"/>
    <property type="project" value="TreeGrafter"/>
</dbReference>
<dbReference type="GO" id="GO:0007517">
    <property type="term" value="P:muscle organ development"/>
    <property type="evidence" value="ECO:0007669"/>
    <property type="project" value="UniProtKB-ARBA"/>
</dbReference>
<dbReference type="PANTHER" id="PTHR12027:SF77">
    <property type="entry name" value="PROTEIN WNT-5"/>
    <property type="match status" value="1"/>
</dbReference>
<dbReference type="AlphaFoldDB" id="A0A653DS79"/>
<dbReference type="InterPro" id="IPR005817">
    <property type="entry name" value="Wnt"/>
</dbReference>
<sequence length="96" mass="10722">MVYSWLVAVCSPGKIKACISLILNIWCLLQIGSLGTSGRPCNRTSPDIDGCTILCCGRGYNTVRTTVRERCHCKFQWCCKVECKTCIRSTDIHTCK</sequence>
<dbReference type="EMBL" id="CAACVG010013623">
    <property type="protein sequence ID" value="VEN62199.1"/>
    <property type="molecule type" value="Genomic_DNA"/>
</dbReference>
<protein>
    <recommendedName>
        <fullName evidence="10">Protein Wnt</fullName>
    </recommendedName>
</protein>
<evidence type="ECO:0000256" key="2">
    <source>
        <dbReference type="ARBA" id="ARBA00005683"/>
    </source>
</evidence>
<evidence type="ECO:0000256" key="6">
    <source>
        <dbReference type="ARBA" id="ARBA00022687"/>
    </source>
</evidence>
<dbReference type="FunFam" id="3.30.2460.20:FF:000001">
    <property type="entry name" value="Wnt homolog"/>
    <property type="match status" value="1"/>
</dbReference>
<evidence type="ECO:0000256" key="10">
    <source>
        <dbReference type="RuleBase" id="RU003500"/>
    </source>
</evidence>
<evidence type="ECO:0000256" key="4">
    <source>
        <dbReference type="ARBA" id="ARBA00022525"/>
    </source>
</evidence>